<dbReference type="AlphaFoldDB" id="C0EGU8"/>
<sequence length="39" mass="4569">MFLPHVERVVMTVALANGNRQLYREWEKTFMSGILQESS</sequence>
<accession>C0EGU8</accession>
<gene>
    <name evidence="1" type="ORF">CLOSTMETH_03092</name>
</gene>
<evidence type="ECO:0000313" key="2">
    <source>
        <dbReference type="Proteomes" id="UP000003340"/>
    </source>
</evidence>
<organism evidence="1 2">
    <name type="scientific">[Clostridium] methylpentosum DSM 5476</name>
    <dbReference type="NCBI Taxonomy" id="537013"/>
    <lineage>
        <taxon>Bacteria</taxon>
        <taxon>Bacillati</taxon>
        <taxon>Bacillota</taxon>
        <taxon>Clostridia</taxon>
        <taxon>Eubacteriales</taxon>
        <taxon>Oscillospiraceae</taxon>
        <taxon>Oscillospiraceae incertae sedis</taxon>
    </lineage>
</organism>
<dbReference type="EMBL" id="ACEC01000109">
    <property type="protein sequence ID" value="EEG29322.1"/>
    <property type="molecule type" value="Genomic_DNA"/>
</dbReference>
<dbReference type="HOGENOM" id="CLU_3307459_0_0_9"/>
<reference evidence="1 2" key="2">
    <citation type="submission" date="2009-02" db="EMBL/GenBank/DDBJ databases">
        <title>Draft genome sequence of Clostridium methylpentosum (DSM 5476).</title>
        <authorList>
            <person name="Sudarsanam P."/>
            <person name="Ley R."/>
            <person name="Guruge J."/>
            <person name="Turnbaugh P.J."/>
            <person name="Mahowald M."/>
            <person name="Liep D."/>
            <person name="Gordon J."/>
        </authorList>
    </citation>
    <scope>NUCLEOTIDE SEQUENCE [LARGE SCALE GENOMIC DNA]</scope>
    <source>
        <strain evidence="1 2">DSM 5476</strain>
    </source>
</reference>
<proteinExistence type="predicted"/>
<reference evidence="1 2" key="1">
    <citation type="submission" date="2009-01" db="EMBL/GenBank/DDBJ databases">
        <authorList>
            <person name="Fulton L."/>
            <person name="Clifton S."/>
            <person name="Fulton B."/>
            <person name="Xu J."/>
            <person name="Minx P."/>
            <person name="Pepin K.H."/>
            <person name="Johnson M."/>
            <person name="Bhonagiri V."/>
            <person name="Nash W.E."/>
            <person name="Mardis E.R."/>
            <person name="Wilson R.K."/>
        </authorList>
    </citation>
    <scope>NUCLEOTIDE SEQUENCE [LARGE SCALE GENOMIC DNA]</scope>
    <source>
        <strain evidence="1 2">DSM 5476</strain>
    </source>
</reference>
<evidence type="ECO:0000313" key="1">
    <source>
        <dbReference type="EMBL" id="EEG29322.1"/>
    </source>
</evidence>
<name>C0EGU8_9FIRM</name>
<keyword evidence="2" id="KW-1185">Reference proteome</keyword>
<protein>
    <submittedName>
        <fullName evidence="1">Uncharacterized protein</fullName>
    </submittedName>
</protein>
<dbReference type="Proteomes" id="UP000003340">
    <property type="component" value="Unassembled WGS sequence"/>
</dbReference>
<comment type="caution">
    <text evidence="1">The sequence shown here is derived from an EMBL/GenBank/DDBJ whole genome shotgun (WGS) entry which is preliminary data.</text>
</comment>